<dbReference type="Gene3D" id="3.20.20.70">
    <property type="entry name" value="Aldolase class I"/>
    <property type="match status" value="1"/>
</dbReference>
<keyword evidence="4" id="KW-1185">Reference proteome</keyword>
<dbReference type="EMBL" id="BOVJ01000158">
    <property type="protein sequence ID" value="GIQ65919.1"/>
    <property type="molecule type" value="Genomic_DNA"/>
</dbReference>
<accession>A0ABQ4NCH0</accession>
<feature type="region of interest" description="Disordered" evidence="2">
    <location>
        <begin position="1"/>
        <end position="21"/>
    </location>
</feature>
<organism evidence="3 4">
    <name type="scientific">Paenibacillus cisolokensis</name>
    <dbReference type="NCBI Taxonomy" id="1658519"/>
    <lineage>
        <taxon>Bacteria</taxon>
        <taxon>Bacillati</taxon>
        <taxon>Bacillota</taxon>
        <taxon>Bacilli</taxon>
        <taxon>Bacillales</taxon>
        <taxon>Paenibacillaceae</taxon>
        <taxon>Paenibacillus</taxon>
    </lineage>
</organism>
<evidence type="ECO:0000313" key="3">
    <source>
        <dbReference type="EMBL" id="GIQ65919.1"/>
    </source>
</evidence>
<dbReference type="InterPro" id="IPR036112">
    <property type="entry name" value="ComA_synth_sf"/>
</dbReference>
<dbReference type="SUPFAM" id="SSF102110">
    <property type="entry name" value="(2r)-phospho-3-sulfolactate synthase ComA"/>
    <property type="match status" value="1"/>
</dbReference>
<dbReference type="Proteomes" id="UP000680304">
    <property type="component" value="Unassembled WGS sequence"/>
</dbReference>
<reference evidence="3 4" key="1">
    <citation type="submission" date="2021-04" db="EMBL/GenBank/DDBJ databases">
        <title>Draft genome sequence of Paenibacillus cisolokensis, LC2-13A.</title>
        <authorList>
            <person name="Uke A."/>
            <person name="Chhe C."/>
            <person name="Baramee S."/>
            <person name="Kosugi A."/>
        </authorList>
    </citation>
    <scope>NUCLEOTIDE SEQUENCE [LARGE SCALE GENOMIC DNA]</scope>
    <source>
        <strain evidence="3 4">LC2-13A</strain>
    </source>
</reference>
<sequence>MGTTQTEIWPSELRDPSGRRSQANIWPAQRKTTNVRFAETGQTMIIDKGLGRSAFVDFLELAGPYVDIIKLGFGTSALYPDDLLTEKIALATARGIVVTPGGTLLEAAVNQGEVSEFFERSAASGSTESRCRTERSK</sequence>
<dbReference type="InterPro" id="IPR003830">
    <property type="entry name" value="ComA_synth"/>
</dbReference>
<dbReference type="InterPro" id="IPR013785">
    <property type="entry name" value="Aldolase_TIM"/>
</dbReference>
<protein>
    <recommendedName>
        <fullName evidence="5">Phosphosulfolactate synthase</fullName>
    </recommendedName>
</protein>
<name>A0ABQ4NCH0_9BACL</name>
<comment type="similarity">
    <text evidence="1">Belongs to the phosphosulfolactate synthase family.</text>
</comment>
<dbReference type="Pfam" id="PF02679">
    <property type="entry name" value="ComA"/>
    <property type="match status" value="1"/>
</dbReference>
<evidence type="ECO:0008006" key="5">
    <source>
        <dbReference type="Google" id="ProtNLM"/>
    </source>
</evidence>
<proteinExistence type="inferred from homology"/>
<comment type="caution">
    <text evidence="3">The sequence shown here is derived from an EMBL/GenBank/DDBJ whole genome shotgun (WGS) entry which is preliminary data.</text>
</comment>
<evidence type="ECO:0000256" key="1">
    <source>
        <dbReference type="ARBA" id="ARBA00010424"/>
    </source>
</evidence>
<evidence type="ECO:0000313" key="4">
    <source>
        <dbReference type="Proteomes" id="UP000680304"/>
    </source>
</evidence>
<gene>
    <name evidence="3" type="ORF">PACILC2_44870</name>
</gene>
<evidence type="ECO:0000256" key="2">
    <source>
        <dbReference type="SAM" id="MobiDB-lite"/>
    </source>
</evidence>